<dbReference type="Proteomes" id="UP000007266">
    <property type="component" value="Linkage group 8"/>
</dbReference>
<protein>
    <submittedName>
        <fullName evidence="1">Uncharacterized protein</fullName>
    </submittedName>
</protein>
<reference evidence="1 2" key="1">
    <citation type="journal article" date="2008" name="Nature">
        <title>The genome of the model beetle and pest Tribolium castaneum.</title>
        <authorList>
            <consortium name="Tribolium Genome Sequencing Consortium"/>
            <person name="Richards S."/>
            <person name="Gibbs R.A."/>
            <person name="Weinstock G.M."/>
            <person name="Brown S.J."/>
            <person name="Denell R."/>
            <person name="Beeman R.W."/>
            <person name="Gibbs R."/>
            <person name="Beeman R.W."/>
            <person name="Brown S.J."/>
            <person name="Bucher G."/>
            <person name="Friedrich M."/>
            <person name="Grimmelikhuijzen C.J."/>
            <person name="Klingler M."/>
            <person name="Lorenzen M."/>
            <person name="Richards S."/>
            <person name="Roth S."/>
            <person name="Schroder R."/>
            <person name="Tautz D."/>
            <person name="Zdobnov E.M."/>
            <person name="Muzny D."/>
            <person name="Gibbs R.A."/>
            <person name="Weinstock G.M."/>
            <person name="Attaway T."/>
            <person name="Bell S."/>
            <person name="Buhay C.J."/>
            <person name="Chandrabose M.N."/>
            <person name="Chavez D."/>
            <person name="Clerk-Blankenburg K.P."/>
            <person name="Cree A."/>
            <person name="Dao M."/>
            <person name="Davis C."/>
            <person name="Chacko J."/>
            <person name="Dinh H."/>
            <person name="Dugan-Rocha S."/>
            <person name="Fowler G."/>
            <person name="Garner T.T."/>
            <person name="Garnes J."/>
            <person name="Gnirke A."/>
            <person name="Hawes A."/>
            <person name="Hernandez J."/>
            <person name="Hines S."/>
            <person name="Holder M."/>
            <person name="Hume J."/>
            <person name="Jhangiani S.N."/>
            <person name="Joshi V."/>
            <person name="Khan Z.M."/>
            <person name="Jackson L."/>
            <person name="Kovar C."/>
            <person name="Kowis A."/>
            <person name="Lee S."/>
            <person name="Lewis L.R."/>
            <person name="Margolis J."/>
            <person name="Morgan M."/>
            <person name="Nazareth L.V."/>
            <person name="Nguyen N."/>
            <person name="Okwuonu G."/>
            <person name="Parker D."/>
            <person name="Richards S."/>
            <person name="Ruiz S.J."/>
            <person name="Santibanez J."/>
            <person name="Savard J."/>
            <person name="Scherer S.E."/>
            <person name="Schneider B."/>
            <person name="Sodergren E."/>
            <person name="Tautz D."/>
            <person name="Vattahil S."/>
            <person name="Villasana D."/>
            <person name="White C.S."/>
            <person name="Wright R."/>
            <person name="Park Y."/>
            <person name="Beeman R.W."/>
            <person name="Lord J."/>
            <person name="Oppert B."/>
            <person name="Lorenzen M."/>
            <person name="Brown S."/>
            <person name="Wang L."/>
            <person name="Savard J."/>
            <person name="Tautz D."/>
            <person name="Richards S."/>
            <person name="Weinstock G."/>
            <person name="Gibbs R.A."/>
            <person name="Liu Y."/>
            <person name="Worley K."/>
            <person name="Weinstock G."/>
            <person name="Elsik C.G."/>
            <person name="Reese J.T."/>
            <person name="Elhaik E."/>
            <person name="Landan G."/>
            <person name="Graur D."/>
            <person name="Arensburger P."/>
            <person name="Atkinson P."/>
            <person name="Beeman R.W."/>
            <person name="Beidler J."/>
            <person name="Brown S.J."/>
            <person name="Demuth J.P."/>
            <person name="Drury D.W."/>
            <person name="Du Y.Z."/>
            <person name="Fujiwara H."/>
            <person name="Lorenzen M."/>
            <person name="Maselli V."/>
            <person name="Osanai M."/>
            <person name="Park Y."/>
            <person name="Robertson H.M."/>
            <person name="Tu Z."/>
            <person name="Wang J.J."/>
            <person name="Wang S."/>
            <person name="Richards S."/>
            <person name="Song H."/>
            <person name="Zhang L."/>
            <person name="Sodergren E."/>
            <person name="Werner D."/>
            <person name="Stanke M."/>
            <person name="Morgenstern B."/>
            <person name="Solovyev V."/>
            <person name="Kosarev P."/>
            <person name="Brown G."/>
            <person name="Chen H.C."/>
            <person name="Ermolaeva O."/>
            <person name="Hlavina W."/>
            <person name="Kapustin Y."/>
            <person name="Kiryutin B."/>
            <person name="Kitts P."/>
            <person name="Maglott D."/>
            <person name="Pruitt K."/>
            <person name="Sapojnikov V."/>
            <person name="Souvorov A."/>
            <person name="Mackey A.J."/>
            <person name="Waterhouse R.M."/>
            <person name="Wyder S."/>
            <person name="Zdobnov E.M."/>
            <person name="Zdobnov E.M."/>
            <person name="Wyder S."/>
            <person name="Kriventseva E.V."/>
            <person name="Kadowaki T."/>
            <person name="Bork P."/>
            <person name="Aranda M."/>
            <person name="Bao R."/>
            <person name="Beermann A."/>
            <person name="Berns N."/>
            <person name="Bolognesi R."/>
            <person name="Bonneton F."/>
            <person name="Bopp D."/>
            <person name="Brown S.J."/>
            <person name="Bucher G."/>
            <person name="Butts T."/>
            <person name="Chaumot A."/>
            <person name="Denell R.E."/>
            <person name="Ferrier D.E."/>
            <person name="Friedrich M."/>
            <person name="Gordon C.M."/>
            <person name="Jindra M."/>
            <person name="Klingler M."/>
            <person name="Lan Q."/>
            <person name="Lattorff H.M."/>
            <person name="Laudet V."/>
            <person name="von Levetsow C."/>
            <person name="Liu Z."/>
            <person name="Lutz R."/>
            <person name="Lynch J.A."/>
            <person name="da Fonseca R.N."/>
            <person name="Posnien N."/>
            <person name="Reuter R."/>
            <person name="Roth S."/>
            <person name="Savard J."/>
            <person name="Schinko J.B."/>
            <person name="Schmitt C."/>
            <person name="Schoppmeier M."/>
            <person name="Schroder R."/>
            <person name="Shippy T.D."/>
            <person name="Simonnet F."/>
            <person name="Marques-Souza H."/>
            <person name="Tautz D."/>
            <person name="Tomoyasu Y."/>
            <person name="Trauner J."/>
            <person name="Van der Zee M."/>
            <person name="Vervoort M."/>
            <person name="Wittkopp N."/>
            <person name="Wimmer E.A."/>
            <person name="Yang X."/>
            <person name="Jones A.K."/>
            <person name="Sattelle D.B."/>
            <person name="Ebert P.R."/>
            <person name="Nelson D."/>
            <person name="Scott J.G."/>
            <person name="Beeman R.W."/>
            <person name="Muthukrishnan S."/>
            <person name="Kramer K.J."/>
            <person name="Arakane Y."/>
            <person name="Beeman R.W."/>
            <person name="Zhu Q."/>
            <person name="Hogenkamp D."/>
            <person name="Dixit R."/>
            <person name="Oppert B."/>
            <person name="Jiang H."/>
            <person name="Zou Z."/>
            <person name="Marshall J."/>
            <person name="Elpidina E."/>
            <person name="Vinokurov K."/>
            <person name="Oppert C."/>
            <person name="Zou Z."/>
            <person name="Evans J."/>
            <person name="Lu Z."/>
            <person name="Zhao P."/>
            <person name="Sumathipala N."/>
            <person name="Altincicek B."/>
            <person name="Vilcinskas A."/>
            <person name="Williams M."/>
            <person name="Hultmark D."/>
            <person name="Hetru C."/>
            <person name="Jiang H."/>
            <person name="Grimmelikhuijzen C.J."/>
            <person name="Hauser F."/>
            <person name="Cazzamali G."/>
            <person name="Williamson M."/>
            <person name="Park Y."/>
            <person name="Li B."/>
            <person name="Tanaka Y."/>
            <person name="Predel R."/>
            <person name="Neupert S."/>
            <person name="Schachtner J."/>
            <person name="Verleyen P."/>
            <person name="Raible F."/>
            <person name="Bork P."/>
            <person name="Friedrich M."/>
            <person name="Walden K.K."/>
            <person name="Robertson H.M."/>
            <person name="Angeli S."/>
            <person name="Foret S."/>
            <person name="Bucher G."/>
            <person name="Schuetz S."/>
            <person name="Maleszka R."/>
            <person name="Wimmer E.A."/>
            <person name="Beeman R.W."/>
            <person name="Lorenzen M."/>
            <person name="Tomoyasu Y."/>
            <person name="Miller S.C."/>
            <person name="Grossmann D."/>
            <person name="Bucher G."/>
        </authorList>
    </citation>
    <scope>NUCLEOTIDE SEQUENCE [LARGE SCALE GENOMIC DNA]</scope>
    <source>
        <strain evidence="1 2">Georgia GA2</strain>
    </source>
</reference>
<evidence type="ECO:0000313" key="2">
    <source>
        <dbReference type="Proteomes" id="UP000007266"/>
    </source>
</evidence>
<evidence type="ECO:0000313" key="1">
    <source>
        <dbReference type="EMBL" id="KYB25831.1"/>
    </source>
</evidence>
<organism evidence="1 2">
    <name type="scientific">Tribolium castaneum</name>
    <name type="common">Red flour beetle</name>
    <dbReference type="NCBI Taxonomy" id="7070"/>
    <lineage>
        <taxon>Eukaryota</taxon>
        <taxon>Metazoa</taxon>
        <taxon>Ecdysozoa</taxon>
        <taxon>Arthropoda</taxon>
        <taxon>Hexapoda</taxon>
        <taxon>Insecta</taxon>
        <taxon>Pterygota</taxon>
        <taxon>Neoptera</taxon>
        <taxon>Endopterygota</taxon>
        <taxon>Coleoptera</taxon>
        <taxon>Polyphaga</taxon>
        <taxon>Cucujiformia</taxon>
        <taxon>Tenebrionidae</taxon>
        <taxon>Tenebrionidae incertae sedis</taxon>
        <taxon>Tribolium</taxon>
    </lineage>
</organism>
<accession>A0A139WDB7</accession>
<dbReference type="AlphaFoldDB" id="A0A139WDB7"/>
<reference evidence="1 2" key="2">
    <citation type="journal article" date="2010" name="Nucleic Acids Res.">
        <title>BeetleBase in 2010: revisions to provide comprehensive genomic information for Tribolium castaneum.</title>
        <authorList>
            <person name="Kim H.S."/>
            <person name="Murphy T."/>
            <person name="Xia J."/>
            <person name="Caragea D."/>
            <person name="Park Y."/>
            <person name="Beeman R.W."/>
            <person name="Lorenzen M.D."/>
            <person name="Butcher S."/>
            <person name="Manak J.R."/>
            <person name="Brown S.J."/>
        </authorList>
    </citation>
    <scope>GENOME REANNOTATION</scope>
    <source>
        <strain evidence="1 2">Georgia GA2</strain>
    </source>
</reference>
<name>A0A139WDB7_TRICA</name>
<dbReference type="InParanoid" id="A0A139WDB7"/>
<sequence length="125" mass="14092">MDPECKDTLKENFPNQCFTRDPAAKCVVYEYEATGEKAIHIVRGCRNFTDSCGNINNSLKIQHKKVKGCSFCGTDLCNKYILPKSSKNDKIPKHTNNGSNFGFIFSGPFFFSIVPKCIVRLLFVL</sequence>
<proteinExistence type="predicted"/>
<dbReference type="EMBL" id="KQ971361">
    <property type="protein sequence ID" value="KYB25831.1"/>
    <property type="molecule type" value="Genomic_DNA"/>
</dbReference>
<gene>
    <name evidence="1" type="primary">AUGUSTUS-3.0.2_34064</name>
    <name evidence="1" type="ORF">TcasGA2_TC034064</name>
</gene>
<keyword evidence="2" id="KW-1185">Reference proteome</keyword>